<protein>
    <submittedName>
        <fullName evidence="2">Uncharacterized protein</fullName>
    </submittedName>
</protein>
<feature type="compositionally biased region" description="Basic and acidic residues" evidence="1">
    <location>
        <begin position="45"/>
        <end position="62"/>
    </location>
</feature>
<proteinExistence type="predicted"/>
<keyword evidence="3" id="KW-1185">Reference proteome</keyword>
<name>A0A7C8IG24_9PLEO</name>
<evidence type="ECO:0000313" key="3">
    <source>
        <dbReference type="Proteomes" id="UP000481861"/>
    </source>
</evidence>
<sequence>MFGRGRSWGQRGVAGGRRLFPFGKGAPSPHSRGRNKATPRPWQTGKHDDPDEHHPPARGCVE</sequence>
<reference evidence="2 3" key="1">
    <citation type="submission" date="2020-01" db="EMBL/GenBank/DDBJ databases">
        <authorList>
            <consortium name="DOE Joint Genome Institute"/>
            <person name="Haridas S."/>
            <person name="Albert R."/>
            <person name="Binder M."/>
            <person name="Bloem J."/>
            <person name="Labutti K."/>
            <person name="Salamov A."/>
            <person name="Andreopoulos B."/>
            <person name="Baker S.E."/>
            <person name="Barry K."/>
            <person name="Bills G."/>
            <person name="Bluhm B.H."/>
            <person name="Cannon C."/>
            <person name="Castanera R."/>
            <person name="Culley D.E."/>
            <person name="Daum C."/>
            <person name="Ezra D."/>
            <person name="Gonzalez J.B."/>
            <person name="Henrissat B."/>
            <person name="Kuo A."/>
            <person name="Liang C."/>
            <person name="Lipzen A."/>
            <person name="Lutzoni F."/>
            <person name="Magnuson J."/>
            <person name="Mondo S."/>
            <person name="Nolan M."/>
            <person name="Ohm R."/>
            <person name="Pangilinan J."/>
            <person name="Park H.-J.H."/>
            <person name="Ramirez L."/>
            <person name="Alfaro M."/>
            <person name="Sun H."/>
            <person name="Tritt A."/>
            <person name="Yoshinaga Y."/>
            <person name="Zwiers L.-H.L."/>
            <person name="Turgeon B.G."/>
            <person name="Goodwin S.B."/>
            <person name="Spatafora J.W."/>
            <person name="Crous P.W."/>
            <person name="Grigoriev I.V."/>
        </authorList>
    </citation>
    <scope>NUCLEOTIDE SEQUENCE [LARGE SCALE GENOMIC DNA]</scope>
    <source>
        <strain evidence="2 3">CBS 611.86</strain>
    </source>
</reference>
<feature type="region of interest" description="Disordered" evidence="1">
    <location>
        <begin position="1"/>
        <end position="62"/>
    </location>
</feature>
<dbReference type="AlphaFoldDB" id="A0A7C8IG24"/>
<dbReference type="Proteomes" id="UP000481861">
    <property type="component" value="Unassembled WGS sequence"/>
</dbReference>
<comment type="caution">
    <text evidence="2">The sequence shown here is derived from an EMBL/GenBank/DDBJ whole genome shotgun (WGS) entry which is preliminary data.</text>
</comment>
<evidence type="ECO:0000256" key="1">
    <source>
        <dbReference type="SAM" id="MobiDB-lite"/>
    </source>
</evidence>
<gene>
    <name evidence="2" type="ORF">BDV95DRAFT_560466</name>
</gene>
<organism evidence="2 3">
    <name type="scientific">Massariosphaeria phaeospora</name>
    <dbReference type="NCBI Taxonomy" id="100035"/>
    <lineage>
        <taxon>Eukaryota</taxon>
        <taxon>Fungi</taxon>
        <taxon>Dikarya</taxon>
        <taxon>Ascomycota</taxon>
        <taxon>Pezizomycotina</taxon>
        <taxon>Dothideomycetes</taxon>
        <taxon>Pleosporomycetidae</taxon>
        <taxon>Pleosporales</taxon>
        <taxon>Pleosporales incertae sedis</taxon>
        <taxon>Massariosphaeria</taxon>
    </lineage>
</organism>
<accession>A0A7C8IG24</accession>
<evidence type="ECO:0000313" key="2">
    <source>
        <dbReference type="EMBL" id="KAF2876311.1"/>
    </source>
</evidence>
<dbReference type="EMBL" id="JAADJZ010000003">
    <property type="protein sequence ID" value="KAF2876311.1"/>
    <property type="molecule type" value="Genomic_DNA"/>
</dbReference>